<dbReference type="SUPFAM" id="SSF46458">
    <property type="entry name" value="Globin-like"/>
    <property type="match status" value="1"/>
</dbReference>
<dbReference type="SUPFAM" id="SSF63380">
    <property type="entry name" value="Riboflavin synthase domain-like"/>
    <property type="match status" value="1"/>
</dbReference>
<dbReference type="Gene3D" id="2.40.30.10">
    <property type="entry name" value="Translation factors"/>
    <property type="match status" value="1"/>
</dbReference>
<evidence type="ECO:0000256" key="7">
    <source>
        <dbReference type="ARBA" id="ARBA00023027"/>
    </source>
</evidence>
<dbReference type="GO" id="GO:0046872">
    <property type="term" value="F:metal ion binding"/>
    <property type="evidence" value="ECO:0007669"/>
    <property type="project" value="UniProtKB-KW"/>
</dbReference>
<dbReference type="PROSITE" id="PS51384">
    <property type="entry name" value="FAD_FR"/>
    <property type="match status" value="1"/>
</dbReference>
<keyword evidence="5" id="KW-0479">Metal-binding</keyword>
<dbReference type="InterPro" id="IPR000971">
    <property type="entry name" value="Globin"/>
</dbReference>
<dbReference type="GO" id="GO:0020037">
    <property type="term" value="F:heme binding"/>
    <property type="evidence" value="ECO:0007669"/>
    <property type="project" value="InterPro"/>
</dbReference>
<feature type="domain" description="FAD-binding FR-type" evidence="11">
    <location>
        <begin position="178"/>
        <end position="282"/>
    </location>
</feature>
<dbReference type="Gene3D" id="1.10.490.10">
    <property type="entry name" value="Globins"/>
    <property type="match status" value="1"/>
</dbReference>
<dbReference type="EC" id="1.14.12.17" evidence="2"/>
<evidence type="ECO:0000256" key="5">
    <source>
        <dbReference type="ARBA" id="ARBA00022723"/>
    </source>
</evidence>
<proteinExistence type="inferred from homology"/>
<dbReference type="InterPro" id="IPR039261">
    <property type="entry name" value="FNR_nucleotide-bd"/>
</dbReference>
<evidence type="ECO:0000256" key="8">
    <source>
        <dbReference type="ARBA" id="ARBA00048649"/>
    </source>
</evidence>
<dbReference type="AlphaFoldDB" id="A0A9W6FCG3"/>
<gene>
    <name evidence="12" type="primary">PLESTB004103</name>
    <name evidence="12" type="ORF">PLESTB_001964200</name>
</gene>
<feature type="domain" description="Globin" evidence="10">
    <location>
        <begin position="28"/>
        <end position="164"/>
    </location>
</feature>
<dbReference type="SUPFAM" id="SSF52343">
    <property type="entry name" value="Ferredoxin reductase-like, C-terminal NADP-linked domain"/>
    <property type="match status" value="1"/>
</dbReference>
<dbReference type="Pfam" id="PF00175">
    <property type="entry name" value="NAD_binding_1"/>
    <property type="match status" value="1"/>
</dbReference>
<dbReference type="GO" id="GO:0071949">
    <property type="term" value="F:FAD binding"/>
    <property type="evidence" value="ECO:0007669"/>
    <property type="project" value="TreeGrafter"/>
</dbReference>
<dbReference type="GO" id="GO:0008941">
    <property type="term" value="F:nitric oxide dioxygenase NAD(P)H activity"/>
    <property type="evidence" value="ECO:0007669"/>
    <property type="project" value="UniProtKB-EC"/>
</dbReference>
<dbReference type="InterPro" id="IPR017938">
    <property type="entry name" value="Riboflavin_synthase-like_b-brl"/>
</dbReference>
<sequence>MNASLACKITAGNPQPWEIRHVLQSTKGSSPSTITVVKATVPALEQYGPLITKTMYRRLFENDHIAALFNQANQQKGTQRLALAHAVLAYARNIENLEVLGAAVERIAQKHIGYAILPEHYPFVGQALLGAIEEVLGDAATPDILAAWGEAYWFLADLLIAREATIRAGIEAQQGGWTGWRRFTVAERHVEAEGIVSFVLRPEDGGPVVAHKPGQYLTLRFDAAGLPGVKRNYSISSTPSDESYRITVKREAEGEASRFLHDHALVGTILETTPPAGDFHLSDNPPRPVVLLSGGVGLTPMVSMLEVLARRHRDVPVHYVHGTSSPAHHALSRQVQDAATRHGNIVVSTFYESGADVPAHSGRISMDWLRNSVPLTEADIYLCGPRPFLRYFVAGLREAGVPADRIHYEFFGPADEQLAA</sequence>
<dbReference type="EMBL" id="BRXU01000078">
    <property type="protein sequence ID" value="GLC62956.1"/>
    <property type="molecule type" value="Genomic_DNA"/>
</dbReference>
<evidence type="ECO:0000256" key="1">
    <source>
        <dbReference type="ARBA" id="ARBA00006401"/>
    </source>
</evidence>
<comment type="caution">
    <text evidence="12">The sequence shown here is derived from an EMBL/GenBank/DDBJ whole genome shotgun (WGS) entry which is preliminary data.</text>
</comment>
<dbReference type="InterPro" id="IPR009050">
    <property type="entry name" value="Globin-like_sf"/>
</dbReference>
<dbReference type="InterPro" id="IPR001433">
    <property type="entry name" value="OxRdtase_FAD/NAD-bd"/>
</dbReference>
<reference evidence="12 13" key="1">
    <citation type="journal article" date="2023" name="Commun. Biol.">
        <title>Reorganization of the ancestral sex-determining regions during the evolution of trioecy in Pleodorina starrii.</title>
        <authorList>
            <person name="Takahashi K."/>
            <person name="Suzuki S."/>
            <person name="Kawai-Toyooka H."/>
            <person name="Yamamoto K."/>
            <person name="Hamaji T."/>
            <person name="Ootsuki R."/>
            <person name="Yamaguchi H."/>
            <person name="Kawachi M."/>
            <person name="Higashiyama T."/>
            <person name="Nozaki H."/>
        </authorList>
    </citation>
    <scope>NUCLEOTIDE SEQUENCE [LARGE SCALE GENOMIC DNA]</scope>
    <source>
        <strain evidence="12 13">NIES-4479</strain>
    </source>
</reference>
<name>A0A9W6FCG3_9CHLO</name>
<accession>A0A9W6FCG3</accession>
<dbReference type="InterPro" id="IPR017927">
    <property type="entry name" value="FAD-bd_FR_type"/>
</dbReference>
<evidence type="ECO:0000313" key="12">
    <source>
        <dbReference type="EMBL" id="GLC62956.1"/>
    </source>
</evidence>
<protein>
    <recommendedName>
        <fullName evidence="2">nitric oxide dioxygenase</fullName>
        <ecNumber evidence="2">1.14.12.17</ecNumber>
    </recommendedName>
</protein>
<keyword evidence="3" id="KW-0216">Detoxification</keyword>
<dbReference type="Pfam" id="PF00042">
    <property type="entry name" value="Globin"/>
    <property type="match status" value="1"/>
</dbReference>
<dbReference type="Proteomes" id="UP001165080">
    <property type="component" value="Unassembled WGS sequence"/>
</dbReference>
<evidence type="ECO:0000256" key="9">
    <source>
        <dbReference type="ARBA" id="ARBA00049433"/>
    </source>
</evidence>
<dbReference type="PROSITE" id="PS01033">
    <property type="entry name" value="GLOBIN"/>
    <property type="match status" value="1"/>
</dbReference>
<evidence type="ECO:0000256" key="6">
    <source>
        <dbReference type="ARBA" id="ARBA00023004"/>
    </source>
</evidence>
<dbReference type="NCBIfam" id="NF009805">
    <property type="entry name" value="PRK13289.1"/>
    <property type="match status" value="1"/>
</dbReference>
<dbReference type="GO" id="GO:0009636">
    <property type="term" value="P:response to toxic substance"/>
    <property type="evidence" value="ECO:0007669"/>
    <property type="project" value="UniProtKB-KW"/>
</dbReference>
<keyword evidence="7" id="KW-0520">NAD</keyword>
<keyword evidence="6" id="KW-0408">Iron</keyword>
<dbReference type="GO" id="GO:0071500">
    <property type="term" value="P:cellular response to nitrosative stress"/>
    <property type="evidence" value="ECO:0007669"/>
    <property type="project" value="TreeGrafter"/>
</dbReference>
<dbReference type="GO" id="GO:0046210">
    <property type="term" value="P:nitric oxide catabolic process"/>
    <property type="evidence" value="ECO:0007669"/>
    <property type="project" value="TreeGrafter"/>
</dbReference>
<dbReference type="PANTHER" id="PTHR43396:SF3">
    <property type="entry name" value="FLAVOHEMOPROTEIN"/>
    <property type="match status" value="1"/>
</dbReference>
<comment type="catalytic activity">
    <reaction evidence="8">
        <text>2 nitric oxide + NADH + 2 O2 = 2 nitrate + NAD(+) + H(+)</text>
        <dbReference type="Rhea" id="RHEA:19469"/>
        <dbReference type="ChEBI" id="CHEBI:15378"/>
        <dbReference type="ChEBI" id="CHEBI:15379"/>
        <dbReference type="ChEBI" id="CHEBI:16480"/>
        <dbReference type="ChEBI" id="CHEBI:17632"/>
        <dbReference type="ChEBI" id="CHEBI:57540"/>
        <dbReference type="ChEBI" id="CHEBI:57945"/>
        <dbReference type="EC" id="1.14.12.17"/>
    </reaction>
</comment>
<dbReference type="InterPro" id="IPR012292">
    <property type="entry name" value="Globin/Proto"/>
</dbReference>
<evidence type="ECO:0000256" key="2">
    <source>
        <dbReference type="ARBA" id="ARBA00012229"/>
    </source>
</evidence>
<dbReference type="Gene3D" id="3.40.50.80">
    <property type="entry name" value="Nucleotide-binding domain of ferredoxin-NADP reductase (FNR) module"/>
    <property type="match status" value="1"/>
</dbReference>
<keyword evidence="4" id="KW-0349">Heme</keyword>
<dbReference type="CDD" id="cd06184">
    <property type="entry name" value="flavohem_like_fad_nad_binding"/>
    <property type="match status" value="1"/>
</dbReference>
<organism evidence="12 13">
    <name type="scientific">Pleodorina starrii</name>
    <dbReference type="NCBI Taxonomy" id="330485"/>
    <lineage>
        <taxon>Eukaryota</taxon>
        <taxon>Viridiplantae</taxon>
        <taxon>Chlorophyta</taxon>
        <taxon>core chlorophytes</taxon>
        <taxon>Chlorophyceae</taxon>
        <taxon>CS clade</taxon>
        <taxon>Chlamydomonadales</taxon>
        <taxon>Volvocaceae</taxon>
        <taxon>Pleodorina</taxon>
    </lineage>
</organism>
<comment type="catalytic activity">
    <reaction evidence="9">
        <text>2 nitric oxide + NADPH + 2 O2 = 2 nitrate + NADP(+) + H(+)</text>
        <dbReference type="Rhea" id="RHEA:19465"/>
        <dbReference type="ChEBI" id="CHEBI:15378"/>
        <dbReference type="ChEBI" id="CHEBI:15379"/>
        <dbReference type="ChEBI" id="CHEBI:16480"/>
        <dbReference type="ChEBI" id="CHEBI:17632"/>
        <dbReference type="ChEBI" id="CHEBI:57783"/>
        <dbReference type="ChEBI" id="CHEBI:58349"/>
        <dbReference type="EC" id="1.14.12.17"/>
    </reaction>
</comment>
<dbReference type="PANTHER" id="PTHR43396">
    <property type="entry name" value="FLAVOHEMOPROTEIN"/>
    <property type="match status" value="1"/>
</dbReference>
<dbReference type="GO" id="GO:0019825">
    <property type="term" value="F:oxygen binding"/>
    <property type="evidence" value="ECO:0007669"/>
    <property type="project" value="InterPro"/>
</dbReference>
<dbReference type="FunFam" id="1.10.490.10:FF:000003">
    <property type="entry name" value="Flavohemoprotein"/>
    <property type="match status" value="1"/>
</dbReference>
<evidence type="ECO:0000259" key="10">
    <source>
        <dbReference type="PROSITE" id="PS01033"/>
    </source>
</evidence>
<keyword evidence="13" id="KW-1185">Reference proteome</keyword>
<dbReference type="CDD" id="cd08922">
    <property type="entry name" value="FHb-globin"/>
    <property type="match status" value="1"/>
</dbReference>
<evidence type="ECO:0000259" key="11">
    <source>
        <dbReference type="PROSITE" id="PS51384"/>
    </source>
</evidence>
<dbReference type="PRINTS" id="PR00410">
    <property type="entry name" value="PHEHYDRXLASE"/>
</dbReference>
<evidence type="ECO:0000256" key="3">
    <source>
        <dbReference type="ARBA" id="ARBA00022575"/>
    </source>
</evidence>
<evidence type="ECO:0000256" key="4">
    <source>
        <dbReference type="ARBA" id="ARBA00022617"/>
    </source>
</evidence>
<evidence type="ECO:0000313" key="13">
    <source>
        <dbReference type="Proteomes" id="UP001165080"/>
    </source>
</evidence>
<comment type="similarity">
    <text evidence="1">In the C-terminal section; belongs to the flavoprotein pyridine nucleotide cytochrome reductase family.</text>
</comment>